<evidence type="ECO:0000256" key="4">
    <source>
        <dbReference type="SAM" id="MobiDB-lite"/>
    </source>
</evidence>
<dbReference type="RefSeq" id="WP_184933464.1">
    <property type="nucleotide sequence ID" value="NZ_JACHJV010000001.1"/>
</dbReference>
<dbReference type="InterPro" id="IPR010071">
    <property type="entry name" value="AA_adenyl_dom"/>
</dbReference>
<dbReference type="InterPro" id="IPR045851">
    <property type="entry name" value="AMP-bd_C_sf"/>
</dbReference>
<comment type="caution">
    <text evidence="6">The sequence shown here is derived from an EMBL/GenBank/DDBJ whole genome shotgun (WGS) entry which is preliminary data.</text>
</comment>
<dbReference type="PROSITE" id="PS50075">
    <property type="entry name" value="CARRIER"/>
    <property type="match status" value="1"/>
</dbReference>
<proteinExistence type="predicted"/>
<feature type="domain" description="Carrier" evidence="5">
    <location>
        <begin position="16"/>
        <end position="91"/>
    </location>
</feature>
<dbReference type="Proteomes" id="UP000540506">
    <property type="component" value="Unassembled WGS sequence"/>
</dbReference>
<evidence type="ECO:0000259" key="5">
    <source>
        <dbReference type="PROSITE" id="PS50075"/>
    </source>
</evidence>
<dbReference type="Pfam" id="PF00668">
    <property type="entry name" value="Condensation"/>
    <property type="match status" value="1"/>
</dbReference>
<dbReference type="NCBIfam" id="TIGR01733">
    <property type="entry name" value="AA-adenyl-dom"/>
    <property type="match status" value="1"/>
</dbReference>
<dbReference type="Gene3D" id="3.30.300.30">
    <property type="match status" value="1"/>
</dbReference>
<dbReference type="InterPro" id="IPR001242">
    <property type="entry name" value="Condensation_dom"/>
</dbReference>
<dbReference type="Gene3D" id="3.40.50.12780">
    <property type="entry name" value="N-terminal domain of ligase-like"/>
    <property type="match status" value="1"/>
</dbReference>
<dbReference type="Pfam" id="PF00550">
    <property type="entry name" value="PP-binding"/>
    <property type="match status" value="2"/>
</dbReference>
<dbReference type="GO" id="GO:0044550">
    <property type="term" value="P:secondary metabolite biosynthetic process"/>
    <property type="evidence" value="ECO:0007669"/>
    <property type="project" value="TreeGrafter"/>
</dbReference>
<dbReference type="InterPro" id="IPR020806">
    <property type="entry name" value="PKS_PP-bd"/>
</dbReference>
<dbReference type="SUPFAM" id="SSF47336">
    <property type="entry name" value="ACP-like"/>
    <property type="match status" value="2"/>
</dbReference>
<dbReference type="CDD" id="cd19531">
    <property type="entry name" value="LCL_NRPS-like"/>
    <property type="match status" value="1"/>
</dbReference>
<dbReference type="Pfam" id="PF00501">
    <property type="entry name" value="AMP-binding"/>
    <property type="match status" value="1"/>
</dbReference>
<dbReference type="AlphaFoldDB" id="A0A7W7VT49"/>
<dbReference type="GO" id="GO:0043041">
    <property type="term" value="P:amino acid activation for nonribosomal peptide biosynthetic process"/>
    <property type="evidence" value="ECO:0007669"/>
    <property type="project" value="TreeGrafter"/>
</dbReference>
<dbReference type="Gene3D" id="1.10.1200.10">
    <property type="entry name" value="ACP-like"/>
    <property type="match status" value="2"/>
</dbReference>
<reference evidence="6 7" key="1">
    <citation type="submission" date="2020-08" db="EMBL/GenBank/DDBJ databases">
        <title>Sequencing the genomes of 1000 actinobacteria strains.</title>
        <authorList>
            <person name="Klenk H.-P."/>
        </authorList>
    </citation>
    <scope>NUCLEOTIDE SEQUENCE [LARGE SCALE GENOMIC DNA]</scope>
    <source>
        <strain evidence="6 7">DSM 41654</strain>
    </source>
</reference>
<dbReference type="PANTHER" id="PTHR45527">
    <property type="entry name" value="NONRIBOSOMAL PEPTIDE SYNTHETASE"/>
    <property type="match status" value="1"/>
</dbReference>
<dbReference type="GO" id="GO:0008610">
    <property type="term" value="P:lipid biosynthetic process"/>
    <property type="evidence" value="ECO:0007669"/>
    <property type="project" value="UniProtKB-ARBA"/>
</dbReference>
<dbReference type="EMBL" id="JACHJV010000001">
    <property type="protein sequence ID" value="MBB4921075.1"/>
    <property type="molecule type" value="Genomic_DNA"/>
</dbReference>
<protein>
    <submittedName>
        <fullName evidence="6">Amino acid adenylation domain-containing protein</fullName>
    </submittedName>
</protein>
<dbReference type="SUPFAM" id="SSF56801">
    <property type="entry name" value="Acetyl-CoA synthetase-like"/>
    <property type="match status" value="1"/>
</dbReference>
<feature type="region of interest" description="Disordered" evidence="4">
    <location>
        <begin position="1191"/>
        <end position="1211"/>
    </location>
</feature>
<dbReference type="InterPro" id="IPR042099">
    <property type="entry name" value="ANL_N_sf"/>
</dbReference>
<feature type="region of interest" description="Disordered" evidence="4">
    <location>
        <begin position="480"/>
        <end position="511"/>
    </location>
</feature>
<dbReference type="GO" id="GO:0017000">
    <property type="term" value="P:antibiotic biosynthetic process"/>
    <property type="evidence" value="ECO:0007669"/>
    <property type="project" value="UniProtKB-ARBA"/>
</dbReference>
<dbReference type="InterPro" id="IPR025110">
    <property type="entry name" value="AMP-bd_C"/>
</dbReference>
<dbReference type="SUPFAM" id="SSF52777">
    <property type="entry name" value="CoA-dependent acyltransferases"/>
    <property type="match status" value="2"/>
</dbReference>
<dbReference type="PANTHER" id="PTHR45527:SF1">
    <property type="entry name" value="FATTY ACID SYNTHASE"/>
    <property type="match status" value="1"/>
</dbReference>
<organism evidence="6 7">
    <name type="scientific">Kitasatospora kifunensis</name>
    <name type="common">Streptomyces kifunensis</name>
    <dbReference type="NCBI Taxonomy" id="58351"/>
    <lineage>
        <taxon>Bacteria</taxon>
        <taxon>Bacillati</taxon>
        <taxon>Actinomycetota</taxon>
        <taxon>Actinomycetes</taxon>
        <taxon>Kitasatosporales</taxon>
        <taxon>Streptomycetaceae</taxon>
        <taxon>Kitasatospora</taxon>
    </lineage>
</organism>
<dbReference type="GO" id="GO:0005737">
    <property type="term" value="C:cytoplasm"/>
    <property type="evidence" value="ECO:0007669"/>
    <property type="project" value="TreeGrafter"/>
</dbReference>
<feature type="region of interest" description="Disordered" evidence="4">
    <location>
        <begin position="89"/>
        <end position="112"/>
    </location>
</feature>
<dbReference type="InterPro" id="IPR000873">
    <property type="entry name" value="AMP-dep_synth/lig_dom"/>
</dbReference>
<keyword evidence="3" id="KW-0597">Phosphoprotein</keyword>
<dbReference type="GO" id="GO:0031177">
    <property type="term" value="F:phosphopantetheine binding"/>
    <property type="evidence" value="ECO:0007669"/>
    <property type="project" value="InterPro"/>
</dbReference>
<name>A0A7W7VT49_KITKI</name>
<dbReference type="CDD" id="cd05930">
    <property type="entry name" value="A_NRPS"/>
    <property type="match status" value="1"/>
</dbReference>
<dbReference type="GO" id="GO:0003824">
    <property type="term" value="F:catalytic activity"/>
    <property type="evidence" value="ECO:0007669"/>
    <property type="project" value="InterPro"/>
</dbReference>
<comment type="cofactor">
    <cofactor evidence="1">
        <name>pantetheine 4'-phosphate</name>
        <dbReference type="ChEBI" id="CHEBI:47942"/>
    </cofactor>
</comment>
<dbReference type="PROSITE" id="PS00012">
    <property type="entry name" value="PHOSPHOPANTETHEINE"/>
    <property type="match status" value="1"/>
</dbReference>
<dbReference type="Pfam" id="PF13193">
    <property type="entry name" value="AMP-binding_C"/>
    <property type="match status" value="1"/>
</dbReference>
<sequence>MPSTRPEHPGDPSGRQDLVGLRERLAALWCELLGLPAVGPTEDFFALGGHSLLATRLATRIRTELGLPVTMEQVFTHPTTAGLAQALGAEQSGVDPSEADPTAAEPIRHLPRTGHDLPLSFPQERIWLLQRLVPHTTAYNFQCALTLRGALDVPALEAAYTEIVRRHEILRTSFHEVAGRPVQRVHPPFAVLLPVQPVPGATEAERRAALPELIRQALADGFDTGKLPLVRWRLLRLSATEHVLVQVEHHFVHDGWSLGVLLGELVTLYRAAAAGRQAELPELEYQFGELAAHTRAEIAGPRLERELAYWQRKLAGLPALLELPLDRPRPPRQSFAGAVHKELLAPGLYEELKALGRDCGATLFMLLSAAFSTLLHRVSGSTDVLTATGVANRRLPQSEPLLGMFVNTLPLRTDLSGDPSFRELVARVRAATLELYAHQDAPFEKVVAVVRPDRDLSYNPLYQVMFSFHDAAVPDLELAEDEDQDEADGGGPGTAGGGPGTAGGEPGTDGGALRAELELLHNGTAKADLNVIVVPRPEQRAGLGVQRPGGGLVGAPDDGVLIWWEYSTDLFDPETVAALAGHYQALLRAIVADPNRPVSRLDLLDAAQEAALRAAGSGAQRPWPEGELVPAAIAARAAEQPAAAALVAADGTVWSRQRLNDAAGRIAARLRALGVQPEDRVPLVLPRGPQGIAAQLGVLRAGALYLPLDPEQPAERIAALITDCEPALAVTTAALRAMLPGDWRTVEELLADGELADTGWELVPAQAAYAIYTSGSTGRPKAVTVTHAGLANLVGWHRERFELTEADRVAHLAGLGFDASVWEVYPALAAGATVLPVPEEVRRDAVALRDWLVEQRITVSFAPTPLAERLLALAWPADTALRYLLAGGDRLRRRPPAALPFTLVNAYGPTEHTVVASSAAVAAEGTGLPSIGTAVDNTRLLVLDAAGRPVPPGLPGELYLAGPGVARGYLGDPARSAAAFRPEADGPPGSRMYRTGDRVRLRRDGELDFLGRVDQQVQVRGVRIEPGEIEHVLLRHPAVAAAVVVLRGEGEGAALAGYVVPGEAAAGLDPAELRGFLAGRLPLHLVPTAWAILDALPLTASGKPDLAALPEPTGGRRAAEPLGTAAERRVAEAWSAVLGAPVEDRNADFFALGGHSLAGYQVMAALAPGAPLRLLFEHPTVAELARVLAETTGSSGGPDGEGAAAEDPTAGLSDAEIEALLAAWDGAPTEATEEMQ</sequence>
<evidence type="ECO:0000313" key="7">
    <source>
        <dbReference type="Proteomes" id="UP000540506"/>
    </source>
</evidence>
<evidence type="ECO:0000256" key="3">
    <source>
        <dbReference type="ARBA" id="ARBA00022553"/>
    </source>
</evidence>
<dbReference type="InterPro" id="IPR006162">
    <property type="entry name" value="Ppantetheine_attach_site"/>
</dbReference>
<keyword evidence="2" id="KW-0596">Phosphopantetheine</keyword>
<accession>A0A7W7VT49</accession>
<evidence type="ECO:0000313" key="6">
    <source>
        <dbReference type="EMBL" id="MBB4921075.1"/>
    </source>
</evidence>
<dbReference type="Gene3D" id="3.30.559.10">
    <property type="entry name" value="Chloramphenicol acetyltransferase-like domain"/>
    <property type="match status" value="1"/>
</dbReference>
<dbReference type="InterPro" id="IPR036736">
    <property type="entry name" value="ACP-like_sf"/>
</dbReference>
<dbReference type="InterPro" id="IPR023213">
    <property type="entry name" value="CAT-like_dom_sf"/>
</dbReference>
<feature type="compositionally biased region" description="Gly residues" evidence="4">
    <location>
        <begin position="489"/>
        <end position="510"/>
    </location>
</feature>
<keyword evidence="7" id="KW-1185">Reference proteome</keyword>
<evidence type="ECO:0000256" key="1">
    <source>
        <dbReference type="ARBA" id="ARBA00001957"/>
    </source>
</evidence>
<gene>
    <name evidence="6" type="ORF">FHR34_000068</name>
</gene>
<dbReference type="SMART" id="SM00823">
    <property type="entry name" value="PKS_PP"/>
    <property type="match status" value="2"/>
</dbReference>
<dbReference type="Gene3D" id="3.30.559.30">
    <property type="entry name" value="Nonribosomal peptide synthetase, condensation domain"/>
    <property type="match status" value="1"/>
</dbReference>
<dbReference type="InterPro" id="IPR009081">
    <property type="entry name" value="PP-bd_ACP"/>
</dbReference>
<evidence type="ECO:0000256" key="2">
    <source>
        <dbReference type="ARBA" id="ARBA00022450"/>
    </source>
</evidence>